<protein>
    <submittedName>
        <fullName evidence="2">Uncharacterized protein</fullName>
    </submittedName>
</protein>
<evidence type="ECO:0000256" key="1">
    <source>
        <dbReference type="SAM" id="MobiDB-lite"/>
    </source>
</evidence>
<gene>
    <name evidence="2" type="ORF">K443DRAFT_615580</name>
</gene>
<name>A0A0C9XEZ1_9AGAR</name>
<keyword evidence="3" id="KW-1185">Reference proteome</keyword>
<dbReference type="AlphaFoldDB" id="A0A0C9XEZ1"/>
<organism evidence="2 3">
    <name type="scientific">Laccaria amethystina LaAM-08-1</name>
    <dbReference type="NCBI Taxonomy" id="1095629"/>
    <lineage>
        <taxon>Eukaryota</taxon>
        <taxon>Fungi</taxon>
        <taxon>Dikarya</taxon>
        <taxon>Basidiomycota</taxon>
        <taxon>Agaricomycotina</taxon>
        <taxon>Agaricomycetes</taxon>
        <taxon>Agaricomycetidae</taxon>
        <taxon>Agaricales</taxon>
        <taxon>Agaricineae</taxon>
        <taxon>Hydnangiaceae</taxon>
        <taxon>Laccaria</taxon>
    </lineage>
</organism>
<sequence length="102" mass="11721">MQLTIIRFTYHCRLASRRSRREGPLARLPPPSSPANLNRHQPLEQYPGQFWDRRLENLISETSRTTGLLVTPNEASPWFALTSSAAHHILEFLGINVMRNTI</sequence>
<reference evidence="2 3" key="1">
    <citation type="submission" date="2014-04" db="EMBL/GenBank/DDBJ databases">
        <authorList>
            <consortium name="DOE Joint Genome Institute"/>
            <person name="Kuo A."/>
            <person name="Kohler A."/>
            <person name="Nagy L.G."/>
            <person name="Floudas D."/>
            <person name="Copeland A."/>
            <person name="Barry K.W."/>
            <person name="Cichocki N."/>
            <person name="Veneault-Fourrey C."/>
            <person name="LaButti K."/>
            <person name="Lindquist E.A."/>
            <person name="Lipzen A."/>
            <person name="Lundell T."/>
            <person name="Morin E."/>
            <person name="Murat C."/>
            <person name="Sun H."/>
            <person name="Tunlid A."/>
            <person name="Henrissat B."/>
            <person name="Grigoriev I.V."/>
            <person name="Hibbett D.S."/>
            <person name="Martin F."/>
            <person name="Nordberg H.P."/>
            <person name="Cantor M.N."/>
            <person name="Hua S.X."/>
        </authorList>
    </citation>
    <scope>NUCLEOTIDE SEQUENCE [LARGE SCALE GENOMIC DNA]</scope>
    <source>
        <strain evidence="2 3">LaAM-08-1</strain>
    </source>
</reference>
<evidence type="ECO:0000313" key="3">
    <source>
        <dbReference type="Proteomes" id="UP000054477"/>
    </source>
</evidence>
<dbReference type="EMBL" id="KN838631">
    <property type="protein sequence ID" value="KIK00179.1"/>
    <property type="molecule type" value="Genomic_DNA"/>
</dbReference>
<dbReference type="Proteomes" id="UP000054477">
    <property type="component" value="Unassembled WGS sequence"/>
</dbReference>
<reference evidence="3" key="2">
    <citation type="submission" date="2015-01" db="EMBL/GenBank/DDBJ databases">
        <title>Evolutionary Origins and Diversification of the Mycorrhizal Mutualists.</title>
        <authorList>
            <consortium name="DOE Joint Genome Institute"/>
            <consortium name="Mycorrhizal Genomics Consortium"/>
            <person name="Kohler A."/>
            <person name="Kuo A."/>
            <person name="Nagy L.G."/>
            <person name="Floudas D."/>
            <person name="Copeland A."/>
            <person name="Barry K.W."/>
            <person name="Cichocki N."/>
            <person name="Veneault-Fourrey C."/>
            <person name="LaButti K."/>
            <person name="Lindquist E.A."/>
            <person name="Lipzen A."/>
            <person name="Lundell T."/>
            <person name="Morin E."/>
            <person name="Murat C."/>
            <person name="Riley R."/>
            <person name="Ohm R."/>
            <person name="Sun H."/>
            <person name="Tunlid A."/>
            <person name="Henrissat B."/>
            <person name="Grigoriev I.V."/>
            <person name="Hibbett D.S."/>
            <person name="Martin F."/>
        </authorList>
    </citation>
    <scope>NUCLEOTIDE SEQUENCE [LARGE SCALE GENOMIC DNA]</scope>
    <source>
        <strain evidence="3">LaAM-08-1</strain>
    </source>
</reference>
<evidence type="ECO:0000313" key="2">
    <source>
        <dbReference type="EMBL" id="KIK00179.1"/>
    </source>
</evidence>
<proteinExistence type="predicted"/>
<accession>A0A0C9XEZ1</accession>
<feature type="region of interest" description="Disordered" evidence="1">
    <location>
        <begin position="19"/>
        <end position="43"/>
    </location>
</feature>
<dbReference type="HOGENOM" id="CLU_2277954_0_0_1"/>